<dbReference type="PROSITE" id="PS50931">
    <property type="entry name" value="HTH_LYSR"/>
    <property type="match status" value="1"/>
</dbReference>
<dbReference type="InterPro" id="IPR005119">
    <property type="entry name" value="LysR_subst-bd"/>
</dbReference>
<organism evidence="6 7">
    <name type="scientific">Paraferrimonas sedimenticola</name>
    <dbReference type="NCBI Taxonomy" id="375674"/>
    <lineage>
        <taxon>Bacteria</taxon>
        <taxon>Pseudomonadati</taxon>
        <taxon>Pseudomonadota</taxon>
        <taxon>Gammaproteobacteria</taxon>
        <taxon>Alteromonadales</taxon>
        <taxon>Ferrimonadaceae</taxon>
        <taxon>Paraferrimonas</taxon>
    </lineage>
</organism>
<dbReference type="InterPro" id="IPR036390">
    <property type="entry name" value="WH_DNA-bd_sf"/>
</dbReference>
<dbReference type="PANTHER" id="PTHR30579:SF7">
    <property type="entry name" value="HTH-TYPE TRANSCRIPTIONAL REGULATOR LRHA-RELATED"/>
    <property type="match status" value="1"/>
</dbReference>
<dbReference type="Gene3D" id="3.40.190.10">
    <property type="entry name" value="Periplasmic binding protein-like II"/>
    <property type="match status" value="2"/>
</dbReference>
<dbReference type="PANTHER" id="PTHR30579">
    <property type="entry name" value="TRANSCRIPTIONAL REGULATOR"/>
    <property type="match status" value="1"/>
</dbReference>
<keyword evidence="2" id="KW-0805">Transcription regulation</keyword>
<accession>A0AA37RVB0</accession>
<comment type="caution">
    <text evidence="6">The sequence shown here is derived from an EMBL/GenBank/DDBJ whole genome shotgun (WGS) entry which is preliminary data.</text>
</comment>
<sequence length="285" mass="31739">MLKLELLQSFIAVCETGNVSKAAEQVCRSQSAISLQIKKLEASVGQTLLERNHAGVTVTPAGSTLLEYAYKLVQLNQDALDDLNGAPESTRIRLGVPTDYVNHYLDSCLLEFIREFTDIDLVLETDVSGNLLKKIDNGDLDVAVATHWREPDNGELLFTRRFQWVSAKNSKVLQLEHLPVVLYPENCPIRVQVFANQSLAHKPLRVLMSSPSPQALCMAVENDLAVAPIAEFRINDKMQVLDANEHGLPELPEFNESIYVNPASQCHAQEQLIHLLMSSKQSLCH</sequence>
<gene>
    <name evidence="6" type="primary">dgdR</name>
    <name evidence="6" type="ORF">GCM10007895_07680</name>
</gene>
<dbReference type="GO" id="GO:0003677">
    <property type="term" value="F:DNA binding"/>
    <property type="evidence" value="ECO:0007669"/>
    <property type="project" value="UniProtKB-KW"/>
</dbReference>
<evidence type="ECO:0000313" key="6">
    <source>
        <dbReference type="EMBL" id="GLP95462.1"/>
    </source>
</evidence>
<dbReference type="GO" id="GO:0003700">
    <property type="term" value="F:DNA-binding transcription factor activity"/>
    <property type="evidence" value="ECO:0007669"/>
    <property type="project" value="InterPro"/>
</dbReference>
<dbReference type="AlphaFoldDB" id="A0AA37RVB0"/>
<proteinExistence type="inferred from homology"/>
<dbReference type="RefSeq" id="WP_095505470.1">
    <property type="nucleotide sequence ID" value="NZ_BSNC01000003.1"/>
</dbReference>
<dbReference type="FunFam" id="1.10.10.10:FF:000001">
    <property type="entry name" value="LysR family transcriptional regulator"/>
    <property type="match status" value="1"/>
</dbReference>
<keyword evidence="3" id="KW-0238">DNA-binding</keyword>
<comment type="similarity">
    <text evidence="1">Belongs to the LysR transcriptional regulatory family.</text>
</comment>
<evidence type="ECO:0000256" key="3">
    <source>
        <dbReference type="ARBA" id="ARBA00023125"/>
    </source>
</evidence>
<evidence type="ECO:0000259" key="5">
    <source>
        <dbReference type="PROSITE" id="PS50931"/>
    </source>
</evidence>
<protein>
    <submittedName>
        <fullName evidence="6">LysR family transcriptional regulator</fullName>
    </submittedName>
</protein>
<reference evidence="6" key="2">
    <citation type="submission" date="2023-01" db="EMBL/GenBank/DDBJ databases">
        <title>Draft genome sequence of Paraferrimonas sedimenticola strain NBRC 101628.</title>
        <authorList>
            <person name="Sun Q."/>
            <person name="Mori K."/>
        </authorList>
    </citation>
    <scope>NUCLEOTIDE SEQUENCE</scope>
    <source>
        <strain evidence="6">NBRC 101628</strain>
    </source>
</reference>
<name>A0AA37RVB0_9GAMM</name>
<keyword evidence="7" id="KW-1185">Reference proteome</keyword>
<reference evidence="6" key="1">
    <citation type="journal article" date="2014" name="Int. J. Syst. Evol. Microbiol.">
        <title>Complete genome sequence of Corynebacterium casei LMG S-19264T (=DSM 44701T), isolated from a smear-ripened cheese.</title>
        <authorList>
            <consortium name="US DOE Joint Genome Institute (JGI-PGF)"/>
            <person name="Walter F."/>
            <person name="Albersmeier A."/>
            <person name="Kalinowski J."/>
            <person name="Ruckert C."/>
        </authorList>
    </citation>
    <scope>NUCLEOTIDE SEQUENCE</scope>
    <source>
        <strain evidence="6">NBRC 101628</strain>
    </source>
</reference>
<dbReference type="PRINTS" id="PR00039">
    <property type="entry name" value="HTHLYSR"/>
</dbReference>
<dbReference type="Gene3D" id="1.10.10.10">
    <property type="entry name" value="Winged helix-like DNA-binding domain superfamily/Winged helix DNA-binding domain"/>
    <property type="match status" value="1"/>
</dbReference>
<evidence type="ECO:0000256" key="1">
    <source>
        <dbReference type="ARBA" id="ARBA00009437"/>
    </source>
</evidence>
<dbReference type="Pfam" id="PF03466">
    <property type="entry name" value="LysR_substrate"/>
    <property type="match status" value="1"/>
</dbReference>
<dbReference type="InterPro" id="IPR036388">
    <property type="entry name" value="WH-like_DNA-bd_sf"/>
</dbReference>
<evidence type="ECO:0000256" key="2">
    <source>
        <dbReference type="ARBA" id="ARBA00023015"/>
    </source>
</evidence>
<keyword evidence="4" id="KW-0804">Transcription</keyword>
<dbReference type="SUPFAM" id="SSF46785">
    <property type="entry name" value="Winged helix' DNA-binding domain"/>
    <property type="match status" value="1"/>
</dbReference>
<dbReference type="EMBL" id="BSNC01000003">
    <property type="protein sequence ID" value="GLP95462.1"/>
    <property type="molecule type" value="Genomic_DNA"/>
</dbReference>
<evidence type="ECO:0000256" key="4">
    <source>
        <dbReference type="ARBA" id="ARBA00023163"/>
    </source>
</evidence>
<dbReference type="Proteomes" id="UP001161422">
    <property type="component" value="Unassembled WGS sequence"/>
</dbReference>
<dbReference type="SUPFAM" id="SSF53850">
    <property type="entry name" value="Periplasmic binding protein-like II"/>
    <property type="match status" value="1"/>
</dbReference>
<evidence type="ECO:0000313" key="7">
    <source>
        <dbReference type="Proteomes" id="UP001161422"/>
    </source>
</evidence>
<dbReference type="CDD" id="cd05466">
    <property type="entry name" value="PBP2_LTTR_substrate"/>
    <property type="match status" value="1"/>
</dbReference>
<dbReference type="Pfam" id="PF00126">
    <property type="entry name" value="HTH_1"/>
    <property type="match status" value="1"/>
</dbReference>
<feature type="domain" description="HTH lysR-type" evidence="5">
    <location>
        <begin position="2"/>
        <end position="59"/>
    </location>
</feature>
<dbReference type="InterPro" id="IPR000847">
    <property type="entry name" value="LysR_HTH_N"/>
</dbReference>
<dbReference type="InterPro" id="IPR050176">
    <property type="entry name" value="LTTR"/>
</dbReference>